<name>A0ACC2V360_9TREE</name>
<dbReference type="Proteomes" id="UP001230649">
    <property type="component" value="Unassembled WGS sequence"/>
</dbReference>
<proteinExistence type="predicted"/>
<organism evidence="1 2">
    <name type="scientific">Naganishia adeliensis</name>
    <dbReference type="NCBI Taxonomy" id="92952"/>
    <lineage>
        <taxon>Eukaryota</taxon>
        <taxon>Fungi</taxon>
        <taxon>Dikarya</taxon>
        <taxon>Basidiomycota</taxon>
        <taxon>Agaricomycotina</taxon>
        <taxon>Tremellomycetes</taxon>
        <taxon>Filobasidiales</taxon>
        <taxon>Filobasidiaceae</taxon>
        <taxon>Naganishia</taxon>
    </lineage>
</organism>
<accession>A0ACC2V360</accession>
<evidence type="ECO:0000313" key="2">
    <source>
        <dbReference type="Proteomes" id="UP001230649"/>
    </source>
</evidence>
<keyword evidence="2" id="KW-1185">Reference proteome</keyword>
<reference evidence="1" key="1">
    <citation type="submission" date="2023-04" db="EMBL/GenBank/DDBJ databases">
        <title>Draft Genome sequencing of Naganishia species isolated from polar environments using Oxford Nanopore Technology.</title>
        <authorList>
            <person name="Leo P."/>
            <person name="Venkateswaran K."/>
        </authorList>
    </citation>
    <scope>NUCLEOTIDE SEQUENCE</scope>
    <source>
        <strain evidence="1">MNA-CCFEE 5262</strain>
    </source>
</reference>
<protein>
    <submittedName>
        <fullName evidence="1">Uncharacterized protein</fullName>
    </submittedName>
</protein>
<evidence type="ECO:0000313" key="1">
    <source>
        <dbReference type="EMBL" id="KAJ9093788.1"/>
    </source>
</evidence>
<dbReference type="EMBL" id="JASBWS010000148">
    <property type="protein sequence ID" value="KAJ9093788.1"/>
    <property type="molecule type" value="Genomic_DNA"/>
</dbReference>
<comment type="caution">
    <text evidence="1">The sequence shown here is derived from an EMBL/GenBank/DDBJ whole genome shotgun (WGS) entry which is preliminary data.</text>
</comment>
<gene>
    <name evidence="1" type="ORF">QFC20_007055</name>
</gene>
<feature type="non-terminal residue" evidence="1">
    <location>
        <position position="170"/>
    </location>
</feature>
<sequence>MTEPSPIATQQQDDMVTDASTEKQEDAAINVDVVEALPDIESGTPHSLESVKNVAEEPDASVSEGEQEEKRESKRVKLNVDDALPEEGNQEASKNDSGKVGDAAKQEEEEEEDYFDLRMMWAGQGFDFRVRASDRIYDFKAIIYSLTSVPAERQKIIGLVKGKIPGDESC</sequence>